<sequence>FSLYICLIACSEKSTYQQLFKELNAAAVSMGRTWKPRSNYGVISISVSAYIDVSNHLGLATAYLQDESVRSCCRKLMGLPLLPIQEVETSFYNLRATADPTVKQQLRELFLYFDEY</sequence>
<comment type="caution">
    <text evidence="1">The sequence shown here is derived from an EMBL/GenBank/DDBJ whole genome shotgun (WGS) entry which is preliminary data.</text>
</comment>
<dbReference type="AlphaFoldDB" id="A0A821XW49"/>
<protein>
    <submittedName>
        <fullName evidence="1">Uncharacterized protein</fullName>
    </submittedName>
</protein>
<dbReference type="Proteomes" id="UP000663848">
    <property type="component" value="Unassembled WGS sequence"/>
</dbReference>
<evidence type="ECO:0000313" key="2">
    <source>
        <dbReference type="Proteomes" id="UP000663848"/>
    </source>
</evidence>
<organism evidence="1 2">
    <name type="scientific">Rotaria socialis</name>
    <dbReference type="NCBI Taxonomy" id="392032"/>
    <lineage>
        <taxon>Eukaryota</taxon>
        <taxon>Metazoa</taxon>
        <taxon>Spiralia</taxon>
        <taxon>Gnathifera</taxon>
        <taxon>Rotifera</taxon>
        <taxon>Eurotatoria</taxon>
        <taxon>Bdelloidea</taxon>
        <taxon>Philodinida</taxon>
        <taxon>Philodinidae</taxon>
        <taxon>Rotaria</taxon>
    </lineage>
</organism>
<gene>
    <name evidence="1" type="ORF">QYT958_LOCUS33381</name>
</gene>
<proteinExistence type="predicted"/>
<accession>A0A821XW49</accession>
<feature type="non-terminal residue" evidence="1">
    <location>
        <position position="1"/>
    </location>
</feature>
<reference evidence="1" key="1">
    <citation type="submission" date="2021-02" db="EMBL/GenBank/DDBJ databases">
        <authorList>
            <person name="Nowell W R."/>
        </authorList>
    </citation>
    <scope>NUCLEOTIDE SEQUENCE</scope>
</reference>
<evidence type="ECO:0000313" key="1">
    <source>
        <dbReference type="EMBL" id="CAF4949701.1"/>
    </source>
</evidence>
<dbReference type="EMBL" id="CAJOBR010022761">
    <property type="protein sequence ID" value="CAF4949701.1"/>
    <property type="molecule type" value="Genomic_DNA"/>
</dbReference>
<name>A0A821XW49_9BILA</name>